<gene>
    <name evidence="2" type="ORF">KRR39_12015</name>
</gene>
<evidence type="ECO:0000313" key="3">
    <source>
        <dbReference type="Proteomes" id="UP000683575"/>
    </source>
</evidence>
<organism evidence="2 3">
    <name type="scientific">Nocardioides panacis</name>
    <dbReference type="NCBI Taxonomy" id="2849501"/>
    <lineage>
        <taxon>Bacteria</taxon>
        <taxon>Bacillati</taxon>
        <taxon>Actinomycetota</taxon>
        <taxon>Actinomycetes</taxon>
        <taxon>Propionibacteriales</taxon>
        <taxon>Nocardioidaceae</taxon>
        <taxon>Nocardioides</taxon>
    </lineage>
</organism>
<evidence type="ECO:0000259" key="1">
    <source>
        <dbReference type="Pfam" id="PF12680"/>
    </source>
</evidence>
<sequence>MSSLVERLRDAANSHDAAAMAALFAEDYRSDQPLHPGRAFTGREQVLANWTSVFEGVPDFVAELVAATVDGDTEWGEWSWRGRHPDGASFAMRGVTVLRVRDGLIAEARLYMEPVESGGADIDAAVQELYRPPS</sequence>
<dbReference type="Pfam" id="PF12680">
    <property type="entry name" value="SnoaL_2"/>
    <property type="match status" value="1"/>
</dbReference>
<name>A0A975SV36_9ACTN</name>
<reference evidence="2" key="1">
    <citation type="submission" date="2021-06" db="EMBL/GenBank/DDBJ databases">
        <title>Complete genome sequence of Nocardioides sp. G188.</title>
        <authorList>
            <person name="Im W.-T."/>
        </authorList>
    </citation>
    <scope>NUCLEOTIDE SEQUENCE</scope>
    <source>
        <strain evidence="2">G188</strain>
    </source>
</reference>
<keyword evidence="3" id="KW-1185">Reference proteome</keyword>
<accession>A0A975SV36</accession>
<dbReference type="InterPro" id="IPR037401">
    <property type="entry name" value="SnoaL-like"/>
</dbReference>
<proteinExistence type="predicted"/>
<dbReference type="AlphaFoldDB" id="A0A975SV36"/>
<feature type="domain" description="SnoaL-like" evidence="1">
    <location>
        <begin position="5"/>
        <end position="107"/>
    </location>
</feature>
<dbReference type="RefSeq" id="WP_216937202.1">
    <property type="nucleotide sequence ID" value="NZ_CP077062.1"/>
</dbReference>
<evidence type="ECO:0000313" key="2">
    <source>
        <dbReference type="EMBL" id="QWZ06346.1"/>
    </source>
</evidence>
<dbReference type="KEGG" id="nps:KRR39_12015"/>
<dbReference type="Proteomes" id="UP000683575">
    <property type="component" value="Chromosome"/>
</dbReference>
<protein>
    <submittedName>
        <fullName evidence="2">Nuclear transport factor 2 family protein</fullName>
    </submittedName>
</protein>
<dbReference type="EMBL" id="CP077062">
    <property type="protein sequence ID" value="QWZ06346.1"/>
    <property type="molecule type" value="Genomic_DNA"/>
</dbReference>